<organism evidence="2 3">
    <name type="scientific">Salmonirosea aquatica</name>
    <dbReference type="NCBI Taxonomy" id="2654236"/>
    <lineage>
        <taxon>Bacteria</taxon>
        <taxon>Pseudomonadati</taxon>
        <taxon>Bacteroidota</taxon>
        <taxon>Cytophagia</taxon>
        <taxon>Cytophagales</taxon>
        <taxon>Spirosomataceae</taxon>
        <taxon>Salmonirosea</taxon>
    </lineage>
</organism>
<evidence type="ECO:0000313" key="3">
    <source>
        <dbReference type="Proteomes" id="UP000479293"/>
    </source>
</evidence>
<gene>
    <name evidence="2" type="ORF">GBK04_19425</name>
</gene>
<dbReference type="Gene3D" id="3.10.450.50">
    <property type="match status" value="1"/>
</dbReference>
<feature type="domain" description="SnoaL-like" evidence="1">
    <location>
        <begin position="8"/>
        <end position="87"/>
    </location>
</feature>
<sequence>MDAQKFAEAWIRSWNTRDLDDILTHYTDDVEITTPMIKIALGVDHGTLKGKENVADYWRRALQKLPDLHFELLDVTVGVNSVALYYKSVLNKKSIEVMFFDEQGKVNKIIAHYTE</sequence>
<accession>A0A7C9BGQ6</accession>
<evidence type="ECO:0000313" key="2">
    <source>
        <dbReference type="EMBL" id="MPR35460.1"/>
    </source>
</evidence>
<comment type="caution">
    <text evidence="2">The sequence shown here is derived from an EMBL/GenBank/DDBJ whole genome shotgun (WGS) entry which is preliminary data.</text>
</comment>
<dbReference type="SUPFAM" id="SSF54427">
    <property type="entry name" value="NTF2-like"/>
    <property type="match status" value="1"/>
</dbReference>
<name>A0A7C9BGQ6_9BACT</name>
<dbReference type="EMBL" id="WHLY01000002">
    <property type="protein sequence ID" value="MPR35460.1"/>
    <property type="molecule type" value="Genomic_DNA"/>
</dbReference>
<proteinExistence type="predicted"/>
<dbReference type="RefSeq" id="WP_152762534.1">
    <property type="nucleotide sequence ID" value="NZ_WHLY01000002.1"/>
</dbReference>
<keyword evidence="3" id="KW-1185">Reference proteome</keyword>
<dbReference type="InterPro" id="IPR032710">
    <property type="entry name" value="NTF2-like_dom_sf"/>
</dbReference>
<dbReference type="AlphaFoldDB" id="A0A7C9BGQ6"/>
<evidence type="ECO:0000259" key="1">
    <source>
        <dbReference type="Pfam" id="PF12680"/>
    </source>
</evidence>
<reference evidence="2 3" key="1">
    <citation type="submission" date="2019-10" db="EMBL/GenBank/DDBJ databases">
        <title>Draft Genome Sequence of Cytophagaceae sp. SJW1-29.</title>
        <authorList>
            <person name="Choi A."/>
        </authorList>
    </citation>
    <scope>NUCLEOTIDE SEQUENCE [LARGE SCALE GENOMIC DNA]</scope>
    <source>
        <strain evidence="2 3">SJW1-29</strain>
    </source>
</reference>
<dbReference type="Proteomes" id="UP000479293">
    <property type="component" value="Unassembled WGS sequence"/>
</dbReference>
<dbReference type="InterPro" id="IPR037401">
    <property type="entry name" value="SnoaL-like"/>
</dbReference>
<dbReference type="Pfam" id="PF12680">
    <property type="entry name" value="SnoaL_2"/>
    <property type="match status" value="1"/>
</dbReference>
<protein>
    <submittedName>
        <fullName evidence="2">Nuclear transport factor 2 family protein</fullName>
    </submittedName>
</protein>